<dbReference type="AlphaFoldDB" id="A0A7G9WB53"/>
<feature type="coiled-coil region" evidence="9">
    <location>
        <begin position="536"/>
        <end position="563"/>
    </location>
</feature>
<dbReference type="Pfam" id="PF02384">
    <property type="entry name" value="N6_Mtase"/>
    <property type="match status" value="1"/>
</dbReference>
<dbReference type="KEGG" id="acae:HYG86_14630"/>
<comment type="catalytic activity">
    <reaction evidence="8">
        <text>a 2'-deoxyadenosine in DNA + S-adenosyl-L-methionine = an N(6)-methyl-2'-deoxyadenosine in DNA + S-adenosyl-L-homocysteine + H(+)</text>
        <dbReference type="Rhea" id="RHEA:15197"/>
        <dbReference type="Rhea" id="RHEA-COMP:12418"/>
        <dbReference type="Rhea" id="RHEA-COMP:12419"/>
        <dbReference type="ChEBI" id="CHEBI:15378"/>
        <dbReference type="ChEBI" id="CHEBI:57856"/>
        <dbReference type="ChEBI" id="CHEBI:59789"/>
        <dbReference type="ChEBI" id="CHEBI:90615"/>
        <dbReference type="ChEBI" id="CHEBI:90616"/>
        <dbReference type="EC" id="2.1.1.72"/>
    </reaction>
</comment>
<sequence length="572" mass="64611">MDKKMYENLKHKNYNEAVNDFTTILREKLSTEDSMPIVVAASTLALVMKERETESETISYVEKFIDDETTLSFLRKVQKDYGNRIKDYSKKYDSDTLRAAALFSETKRFSEGDISSTPEGISNLAISLLSLTKDDVMLDLGSGVASFSIQAAVKSNCDMLYGVEINTNNVIIANLRRFITGLPIKIIQGNIVSQDYSDLSANKVFSNFPLGMRFSALEKYIVKNSKLKKYFKEAKRTVSGDWVFGMASYLNTKMPGKAVALMSNAGTWNKPDEQFRKNLVEGGFVEGVILLPPRLLSSTGIPLTMIVLSENNKEIKMVDATEIFTAGRRQNSLEPNDVETIINAYHNNTKISKRLKNNEVAQQEFILNPQRYIGTDSGLVDGIPLGDLTKAINRGAMIKSNELDELVSTEETNYHYLMLQNIQDGVVDSNLPSLQTIDKKYEKYCINDKNLIISKISPFKVAMAHVNEEQVILANGNLYFIELDEQKVNPIFVQVFLQSEIGMAQLNRFAKGAAMKNISIQDLKMIEIPNIPREKQDLIAEEYENLEDELLVLQRQTDIIRDRKSKLLEEVI</sequence>
<keyword evidence="13" id="KW-1185">Reference proteome</keyword>
<dbReference type="GO" id="GO:0003677">
    <property type="term" value="F:DNA binding"/>
    <property type="evidence" value="ECO:0007669"/>
    <property type="project" value="UniProtKB-KW"/>
</dbReference>
<dbReference type="Pfam" id="PF01420">
    <property type="entry name" value="Methylase_S"/>
    <property type="match status" value="1"/>
</dbReference>
<dbReference type="Gene3D" id="3.90.220.20">
    <property type="entry name" value="DNA methylase specificity domains"/>
    <property type="match status" value="1"/>
</dbReference>
<evidence type="ECO:0000256" key="9">
    <source>
        <dbReference type="SAM" id="Coils"/>
    </source>
</evidence>
<dbReference type="SUPFAM" id="SSF53335">
    <property type="entry name" value="S-adenosyl-L-methionine-dependent methyltransferases"/>
    <property type="match status" value="1"/>
</dbReference>
<keyword evidence="5" id="KW-0949">S-adenosyl-L-methionine</keyword>
<comment type="similarity">
    <text evidence="1">Belongs to the type-I restriction system S methylase family.</text>
</comment>
<dbReference type="InterPro" id="IPR029063">
    <property type="entry name" value="SAM-dependent_MTases_sf"/>
</dbReference>
<evidence type="ECO:0000256" key="3">
    <source>
        <dbReference type="ARBA" id="ARBA00022603"/>
    </source>
</evidence>
<dbReference type="InterPro" id="IPR051537">
    <property type="entry name" value="DNA_Adenine_Mtase"/>
</dbReference>
<evidence type="ECO:0000256" key="6">
    <source>
        <dbReference type="ARBA" id="ARBA00022747"/>
    </source>
</evidence>
<evidence type="ECO:0000313" key="13">
    <source>
        <dbReference type="Proteomes" id="UP000516160"/>
    </source>
</evidence>
<dbReference type="SUPFAM" id="SSF116734">
    <property type="entry name" value="DNA methylase specificity domain"/>
    <property type="match status" value="1"/>
</dbReference>
<keyword evidence="4" id="KW-0808">Transferase</keyword>
<keyword evidence="9" id="KW-0175">Coiled coil</keyword>
<evidence type="ECO:0000256" key="5">
    <source>
        <dbReference type="ARBA" id="ARBA00022691"/>
    </source>
</evidence>
<gene>
    <name evidence="12" type="ORF">HYG86_14630</name>
</gene>
<dbReference type="GO" id="GO:0009307">
    <property type="term" value="P:DNA restriction-modification system"/>
    <property type="evidence" value="ECO:0007669"/>
    <property type="project" value="UniProtKB-KW"/>
</dbReference>
<organism evidence="12 13">
    <name type="scientific">Alkalicella caledoniensis</name>
    <dbReference type="NCBI Taxonomy" id="2731377"/>
    <lineage>
        <taxon>Bacteria</taxon>
        <taxon>Bacillati</taxon>
        <taxon>Bacillota</taxon>
        <taxon>Clostridia</taxon>
        <taxon>Eubacteriales</taxon>
        <taxon>Proteinivoracaceae</taxon>
        <taxon>Alkalicella</taxon>
    </lineage>
</organism>
<evidence type="ECO:0000256" key="8">
    <source>
        <dbReference type="ARBA" id="ARBA00047942"/>
    </source>
</evidence>
<accession>A0A7G9WB53</accession>
<dbReference type="InterPro" id="IPR044946">
    <property type="entry name" value="Restrct_endonuc_typeI_TRD_sf"/>
</dbReference>
<dbReference type="GO" id="GO:0009007">
    <property type="term" value="F:site-specific DNA-methyltransferase (adenine-specific) activity"/>
    <property type="evidence" value="ECO:0007669"/>
    <property type="project" value="UniProtKB-EC"/>
</dbReference>
<dbReference type="GO" id="GO:0032259">
    <property type="term" value="P:methylation"/>
    <property type="evidence" value="ECO:0007669"/>
    <property type="project" value="UniProtKB-KW"/>
</dbReference>
<dbReference type="InterPro" id="IPR000055">
    <property type="entry name" value="Restrct_endonuc_typeI_TRD"/>
</dbReference>
<evidence type="ECO:0000259" key="10">
    <source>
        <dbReference type="Pfam" id="PF01420"/>
    </source>
</evidence>
<keyword evidence="6" id="KW-0680">Restriction system</keyword>
<evidence type="ECO:0000256" key="7">
    <source>
        <dbReference type="ARBA" id="ARBA00023125"/>
    </source>
</evidence>
<dbReference type="EC" id="2.1.1.72" evidence="2"/>
<evidence type="ECO:0000256" key="4">
    <source>
        <dbReference type="ARBA" id="ARBA00022679"/>
    </source>
</evidence>
<keyword evidence="7" id="KW-0238">DNA-binding</keyword>
<evidence type="ECO:0000313" key="12">
    <source>
        <dbReference type="EMBL" id="QNO15915.1"/>
    </source>
</evidence>
<keyword evidence="3 12" id="KW-0489">Methyltransferase</keyword>
<dbReference type="RefSeq" id="WP_213166314.1">
    <property type="nucleotide sequence ID" value="NZ_CP058559.1"/>
</dbReference>
<dbReference type="InterPro" id="IPR003356">
    <property type="entry name" value="DNA_methylase_A-5"/>
</dbReference>
<evidence type="ECO:0000256" key="1">
    <source>
        <dbReference type="ARBA" id="ARBA00010923"/>
    </source>
</evidence>
<dbReference type="PANTHER" id="PTHR42933:SF1">
    <property type="entry name" value="SITE-SPECIFIC DNA-METHYLTRANSFERASE (ADENINE-SPECIFIC)"/>
    <property type="match status" value="1"/>
</dbReference>
<dbReference type="GO" id="GO:0008170">
    <property type="term" value="F:N-methyltransferase activity"/>
    <property type="evidence" value="ECO:0007669"/>
    <property type="project" value="InterPro"/>
</dbReference>
<dbReference type="EMBL" id="CP058559">
    <property type="protein sequence ID" value="QNO15915.1"/>
    <property type="molecule type" value="Genomic_DNA"/>
</dbReference>
<feature type="domain" description="Type I restriction modification DNA specificity" evidence="10">
    <location>
        <begin position="385"/>
        <end position="550"/>
    </location>
</feature>
<dbReference type="PANTHER" id="PTHR42933">
    <property type="entry name" value="SLR6095 PROTEIN"/>
    <property type="match status" value="1"/>
</dbReference>
<dbReference type="Proteomes" id="UP000516160">
    <property type="component" value="Chromosome"/>
</dbReference>
<name>A0A7G9WB53_ALKCA</name>
<reference evidence="12 13" key="1">
    <citation type="submission" date="2020-07" db="EMBL/GenBank/DDBJ databases">
        <title>Alkalicella. sp. LB2 genome.</title>
        <authorList>
            <person name="Postec A."/>
            <person name="Quemeneur M."/>
        </authorList>
    </citation>
    <scope>NUCLEOTIDE SEQUENCE [LARGE SCALE GENOMIC DNA]</scope>
    <source>
        <strain evidence="12 13">LB2</strain>
    </source>
</reference>
<feature type="domain" description="DNA methylase adenine-specific" evidence="11">
    <location>
        <begin position="117"/>
        <end position="375"/>
    </location>
</feature>
<proteinExistence type="inferred from homology"/>
<protein>
    <recommendedName>
        <fullName evidence="2">site-specific DNA-methyltransferase (adenine-specific)</fullName>
        <ecNumber evidence="2">2.1.1.72</ecNumber>
    </recommendedName>
</protein>
<evidence type="ECO:0000256" key="2">
    <source>
        <dbReference type="ARBA" id="ARBA00011900"/>
    </source>
</evidence>
<dbReference type="Gene3D" id="3.40.50.150">
    <property type="entry name" value="Vaccinia Virus protein VP39"/>
    <property type="match status" value="1"/>
</dbReference>
<evidence type="ECO:0000259" key="11">
    <source>
        <dbReference type="Pfam" id="PF02384"/>
    </source>
</evidence>